<dbReference type="Proteomes" id="UP000332594">
    <property type="component" value="Unassembled WGS sequence"/>
</dbReference>
<organism evidence="3 4">
    <name type="scientific">Raoultella terrigena</name>
    <name type="common">Klebsiella terrigena</name>
    <dbReference type="NCBI Taxonomy" id="577"/>
    <lineage>
        <taxon>Bacteria</taxon>
        <taxon>Pseudomonadati</taxon>
        <taxon>Pseudomonadota</taxon>
        <taxon>Gammaproteobacteria</taxon>
        <taxon>Enterobacterales</taxon>
        <taxon>Enterobacteriaceae</taxon>
        <taxon>Klebsiella/Raoultella group</taxon>
        <taxon>Raoultella</taxon>
    </lineage>
</organism>
<keyword evidence="1" id="KW-0663">Pyridoxal phosphate</keyword>
<dbReference type="InterPro" id="IPR015422">
    <property type="entry name" value="PyrdxlP-dep_Trfase_small"/>
</dbReference>
<name>A0A485CDW1_RAOTE</name>
<gene>
    <name evidence="3" type="primary">csdA_2</name>
    <name evidence="3" type="ORF">NCTC13038_04669</name>
</gene>
<evidence type="ECO:0000313" key="3">
    <source>
        <dbReference type="EMBL" id="VFS82866.1"/>
    </source>
</evidence>
<evidence type="ECO:0000313" key="4">
    <source>
        <dbReference type="Proteomes" id="UP000332594"/>
    </source>
</evidence>
<dbReference type="GO" id="GO:0016829">
    <property type="term" value="F:lyase activity"/>
    <property type="evidence" value="ECO:0007669"/>
    <property type="project" value="UniProtKB-KW"/>
</dbReference>
<dbReference type="Gene3D" id="3.90.1150.10">
    <property type="entry name" value="Aspartate Aminotransferase, domain 1"/>
    <property type="match status" value="1"/>
</dbReference>
<dbReference type="Pfam" id="PF00266">
    <property type="entry name" value="Aminotran_5"/>
    <property type="match status" value="1"/>
</dbReference>
<dbReference type="InterPro" id="IPR000192">
    <property type="entry name" value="Aminotrans_V_dom"/>
</dbReference>
<dbReference type="SUPFAM" id="SSF53383">
    <property type="entry name" value="PLP-dependent transferases"/>
    <property type="match status" value="1"/>
</dbReference>
<protein>
    <submittedName>
        <fullName evidence="3">Cysteine sulfinate desulfinase</fullName>
        <ecNumber evidence="3">4.4.1.-</ecNumber>
    </submittedName>
</protein>
<dbReference type="InterPro" id="IPR015424">
    <property type="entry name" value="PyrdxlP-dep_Trfase"/>
</dbReference>
<reference evidence="3 4" key="1">
    <citation type="submission" date="2019-03" db="EMBL/GenBank/DDBJ databases">
        <authorList>
            <consortium name="Pathogen Informatics"/>
        </authorList>
    </citation>
    <scope>NUCLEOTIDE SEQUENCE [LARGE SCALE GENOMIC DNA]</scope>
    <source>
        <strain evidence="3 4">NCTC13038</strain>
    </source>
</reference>
<keyword evidence="3" id="KW-0456">Lyase</keyword>
<dbReference type="AlphaFoldDB" id="A0A485CDW1"/>
<evidence type="ECO:0000259" key="2">
    <source>
        <dbReference type="Pfam" id="PF00266"/>
    </source>
</evidence>
<accession>A0A485CDW1</accession>
<proteinExistence type="predicted"/>
<evidence type="ECO:0000256" key="1">
    <source>
        <dbReference type="ARBA" id="ARBA00022898"/>
    </source>
</evidence>
<dbReference type="EMBL" id="CAADJG010000002">
    <property type="protein sequence ID" value="VFS82866.1"/>
    <property type="molecule type" value="Genomic_DNA"/>
</dbReference>
<dbReference type="EC" id="4.4.1.-" evidence="3"/>
<feature type="domain" description="Aminotransferase class V" evidence="2">
    <location>
        <begin position="2"/>
        <end position="48"/>
    </location>
</feature>
<sequence>MVTLLAESGIALRAGQHCAQPLLAALGVSGTLRASFAPYNTQDDVYALVHAVDRALEILVD</sequence>